<proteinExistence type="predicted"/>
<name>A0A5E6MF44_9BACT</name>
<keyword evidence="2" id="KW-1185">Reference proteome</keyword>
<accession>A0A5E6MF44</accession>
<reference evidence="1" key="1">
    <citation type="submission" date="2019-09" db="EMBL/GenBank/DDBJ databases">
        <authorList>
            <person name="Cremers G."/>
        </authorList>
    </citation>
    <scope>NUCLEOTIDE SEQUENCE [LARGE SCALE GENOMIC DNA]</scope>
    <source>
        <strain evidence="1">3B</strain>
    </source>
</reference>
<organism evidence="1 2">
    <name type="scientific">Methylacidimicrobium cyclopophantes</name>
    <dbReference type="NCBI Taxonomy" id="1041766"/>
    <lineage>
        <taxon>Bacteria</taxon>
        <taxon>Pseudomonadati</taxon>
        <taxon>Verrucomicrobiota</taxon>
        <taxon>Methylacidimicrobium</taxon>
    </lineage>
</organism>
<dbReference type="Proteomes" id="UP000381693">
    <property type="component" value="Unassembled WGS sequence"/>
</dbReference>
<sequence>MPIEMSNPGHVGFFEAGCVVDPPLSGYDADETFLKVVMAAHPGLWDWPLWFNPRRLPGFSSSPYVKDGVWELFFRDERFGVVEQFWFISPEGRFYVRTILDEDIPLEQSMRPGSRLLVGWRIRRVLEAFRCCLAFTRALTSKEDTRLRFQFRWTGLTGRILDWCPSGNIPLRGILPASSYRAHQDVVQSTACLVISVGDGPIIEAGHHAVAPLIQVFGGQVLDRNVVEQVYQQFWGRV</sequence>
<gene>
    <name evidence="1" type="ORF">MAMC_01383</name>
</gene>
<dbReference type="EMBL" id="CABFUZ020000140">
    <property type="protein sequence ID" value="VVM06986.1"/>
    <property type="molecule type" value="Genomic_DNA"/>
</dbReference>
<comment type="caution">
    <text evidence="1">The sequence shown here is derived from an EMBL/GenBank/DDBJ whole genome shotgun (WGS) entry which is preliminary data.</text>
</comment>
<dbReference type="AlphaFoldDB" id="A0A5E6MF44"/>
<protein>
    <submittedName>
        <fullName evidence="1">Uncharacterized protein</fullName>
    </submittedName>
</protein>
<evidence type="ECO:0000313" key="1">
    <source>
        <dbReference type="EMBL" id="VVM06986.1"/>
    </source>
</evidence>
<evidence type="ECO:0000313" key="2">
    <source>
        <dbReference type="Proteomes" id="UP000381693"/>
    </source>
</evidence>